<feature type="region of interest" description="Disordered" evidence="1">
    <location>
        <begin position="1"/>
        <end position="29"/>
    </location>
</feature>
<gene>
    <name evidence="2" type="ORF">LOAG_11067</name>
</gene>
<dbReference type="InParanoid" id="A0A1S0TP73"/>
<organism evidence="2">
    <name type="scientific">Loa loa</name>
    <name type="common">Eye worm</name>
    <name type="synonym">Filaria loa</name>
    <dbReference type="NCBI Taxonomy" id="7209"/>
    <lineage>
        <taxon>Eukaryota</taxon>
        <taxon>Metazoa</taxon>
        <taxon>Ecdysozoa</taxon>
        <taxon>Nematoda</taxon>
        <taxon>Chromadorea</taxon>
        <taxon>Rhabditida</taxon>
        <taxon>Spirurina</taxon>
        <taxon>Spiruromorpha</taxon>
        <taxon>Filarioidea</taxon>
        <taxon>Onchocercidae</taxon>
        <taxon>Loa</taxon>
    </lineage>
</organism>
<dbReference type="KEGG" id="loa:LOAG_11067"/>
<proteinExistence type="predicted"/>
<evidence type="ECO:0000256" key="1">
    <source>
        <dbReference type="SAM" id="MobiDB-lite"/>
    </source>
</evidence>
<dbReference type="RefSeq" id="XP_003146638.1">
    <property type="nucleotide sequence ID" value="XM_003146590.1"/>
</dbReference>
<dbReference type="AlphaFoldDB" id="A0A1S0TP73"/>
<name>A0A1S0TP73_LOALO</name>
<dbReference type="GeneID" id="9948517"/>
<dbReference type="CTD" id="9948517"/>
<feature type="compositionally biased region" description="Polar residues" evidence="1">
    <location>
        <begin position="13"/>
        <end position="24"/>
    </location>
</feature>
<protein>
    <submittedName>
        <fullName evidence="2">Uncharacterized protein</fullName>
    </submittedName>
</protein>
<reference evidence="2" key="1">
    <citation type="submission" date="2012-04" db="EMBL/GenBank/DDBJ databases">
        <title>The Genome Sequence of Loa loa.</title>
        <authorList>
            <consortium name="The Broad Institute Genome Sequencing Platform"/>
            <consortium name="Broad Institute Genome Sequencing Center for Infectious Disease"/>
            <person name="Nutman T.B."/>
            <person name="Fink D.L."/>
            <person name="Russ C."/>
            <person name="Young S."/>
            <person name="Zeng Q."/>
            <person name="Gargeya S."/>
            <person name="Alvarado L."/>
            <person name="Berlin A."/>
            <person name="Chapman S.B."/>
            <person name="Chen Z."/>
            <person name="Freedman E."/>
            <person name="Gellesch M."/>
            <person name="Goldberg J."/>
            <person name="Griggs A."/>
            <person name="Gujja S."/>
            <person name="Heilman E.R."/>
            <person name="Heiman D."/>
            <person name="Howarth C."/>
            <person name="Mehta T."/>
            <person name="Neiman D."/>
            <person name="Pearson M."/>
            <person name="Roberts A."/>
            <person name="Saif S."/>
            <person name="Shea T."/>
            <person name="Shenoy N."/>
            <person name="Sisk P."/>
            <person name="Stolte C."/>
            <person name="Sykes S."/>
            <person name="White J."/>
            <person name="Yandava C."/>
            <person name="Haas B."/>
            <person name="Henn M.R."/>
            <person name="Nusbaum C."/>
            <person name="Birren B."/>
        </authorList>
    </citation>
    <scope>NUCLEOTIDE SEQUENCE [LARGE SCALE GENOMIC DNA]</scope>
</reference>
<dbReference type="EMBL" id="JH712648">
    <property type="protein sequence ID" value="EFO17431.1"/>
    <property type="molecule type" value="Genomic_DNA"/>
</dbReference>
<evidence type="ECO:0000313" key="2">
    <source>
        <dbReference type="EMBL" id="EFO17431.1"/>
    </source>
</evidence>
<feature type="compositionally biased region" description="Basic and acidic residues" evidence="1">
    <location>
        <begin position="1"/>
        <end position="12"/>
    </location>
</feature>
<sequence>MRRNKLKSEETGAKNSKTNQSYGKTSSSSSSLSTTLILTVNISNYLSLLTSRPTLKAGLKSRTDSLITTGDIYTPTRKKLAEAERKKDDSSLYYPQAASSISTHCIAKKPKHCLSSSSATDPFLHLQQYIYIYTSRRFGGFRGSTQDETSSICQGLELENTFMHTHIDHARDSRKLRATVGVLTYWIFDEAENDNLESRRQKQQASPISWGATKLVDDVVRTATIVTDGTNHIYIHISTLHYIHIDVSKYHYIHIDVSRYRSMRAYPHTSKCR</sequence>
<accession>A0A1S0TP73</accession>